<dbReference type="AlphaFoldDB" id="A0A813HKM8"/>
<dbReference type="PANTHER" id="PTHR12197">
    <property type="entry name" value="HISTONE-LYSINE N-METHYLTRANSFERASE SMYD"/>
    <property type="match status" value="1"/>
</dbReference>
<dbReference type="Proteomes" id="UP000654075">
    <property type="component" value="Unassembled WGS sequence"/>
</dbReference>
<reference evidence="3" key="1">
    <citation type="submission" date="2021-02" db="EMBL/GenBank/DDBJ databases">
        <authorList>
            <person name="Dougan E. K."/>
            <person name="Rhodes N."/>
            <person name="Thang M."/>
            <person name="Chan C."/>
        </authorList>
    </citation>
    <scope>NUCLEOTIDE SEQUENCE</scope>
</reference>
<dbReference type="InterPro" id="IPR001214">
    <property type="entry name" value="SET_dom"/>
</dbReference>
<accession>A0A813HKM8</accession>
<dbReference type="Gene3D" id="2.170.270.10">
    <property type="entry name" value="SET domain"/>
    <property type="match status" value="1"/>
</dbReference>
<dbReference type="Gene3D" id="1.25.40.10">
    <property type="entry name" value="Tetratricopeptide repeat domain"/>
    <property type="match status" value="1"/>
</dbReference>
<dbReference type="PROSITE" id="PS50280">
    <property type="entry name" value="SET"/>
    <property type="match status" value="1"/>
</dbReference>
<dbReference type="Pfam" id="PF00856">
    <property type="entry name" value="SET"/>
    <property type="match status" value="1"/>
</dbReference>
<dbReference type="GO" id="GO:0005634">
    <property type="term" value="C:nucleus"/>
    <property type="evidence" value="ECO:0007669"/>
    <property type="project" value="TreeGrafter"/>
</dbReference>
<feature type="compositionally biased region" description="Low complexity" evidence="1">
    <location>
        <begin position="162"/>
        <end position="199"/>
    </location>
</feature>
<dbReference type="InterPro" id="IPR050869">
    <property type="entry name" value="H3K4_H4K5_MeTrfase"/>
</dbReference>
<gene>
    <name evidence="3" type="ORF">PGLA1383_LOCUS53484</name>
</gene>
<dbReference type="SMART" id="SM00317">
    <property type="entry name" value="SET"/>
    <property type="match status" value="1"/>
</dbReference>
<dbReference type="CDD" id="cd20071">
    <property type="entry name" value="SET_SMYD"/>
    <property type="match status" value="1"/>
</dbReference>
<dbReference type="InterPro" id="IPR046341">
    <property type="entry name" value="SET_dom_sf"/>
</dbReference>
<feature type="non-terminal residue" evidence="3">
    <location>
        <position position="551"/>
    </location>
</feature>
<feature type="region of interest" description="Disordered" evidence="1">
    <location>
        <begin position="1"/>
        <end position="56"/>
    </location>
</feature>
<feature type="compositionally biased region" description="Low complexity" evidence="1">
    <location>
        <begin position="24"/>
        <end position="50"/>
    </location>
</feature>
<name>A0A813HKM8_POLGL</name>
<comment type="caution">
    <text evidence="3">The sequence shown here is derived from an EMBL/GenBank/DDBJ whole genome shotgun (WGS) entry which is preliminary data.</text>
</comment>
<dbReference type="PANTHER" id="PTHR12197:SF251">
    <property type="entry name" value="EG:BACR7C10.4 PROTEIN"/>
    <property type="match status" value="1"/>
</dbReference>
<dbReference type="SUPFAM" id="SSF82199">
    <property type="entry name" value="SET domain"/>
    <property type="match status" value="1"/>
</dbReference>
<organism evidence="3 4">
    <name type="scientific">Polarella glacialis</name>
    <name type="common">Dinoflagellate</name>
    <dbReference type="NCBI Taxonomy" id="89957"/>
    <lineage>
        <taxon>Eukaryota</taxon>
        <taxon>Sar</taxon>
        <taxon>Alveolata</taxon>
        <taxon>Dinophyceae</taxon>
        <taxon>Suessiales</taxon>
        <taxon>Suessiaceae</taxon>
        <taxon>Polarella</taxon>
    </lineage>
</organism>
<proteinExistence type="predicted"/>
<dbReference type="EMBL" id="CAJNNV010031906">
    <property type="protein sequence ID" value="CAE8638288.1"/>
    <property type="molecule type" value="Genomic_DNA"/>
</dbReference>
<keyword evidence="4" id="KW-1185">Reference proteome</keyword>
<evidence type="ECO:0000313" key="3">
    <source>
        <dbReference type="EMBL" id="CAE8638288.1"/>
    </source>
</evidence>
<dbReference type="InterPro" id="IPR011990">
    <property type="entry name" value="TPR-like_helical_dom_sf"/>
</dbReference>
<protein>
    <recommendedName>
        <fullName evidence="2">SET domain-containing protein</fullName>
    </recommendedName>
</protein>
<evidence type="ECO:0000313" key="4">
    <source>
        <dbReference type="Proteomes" id="UP000654075"/>
    </source>
</evidence>
<evidence type="ECO:0000259" key="2">
    <source>
        <dbReference type="PROSITE" id="PS50280"/>
    </source>
</evidence>
<feature type="compositionally biased region" description="Basic residues" evidence="1">
    <location>
        <begin position="1"/>
        <end position="13"/>
    </location>
</feature>
<feature type="domain" description="SET" evidence="2">
    <location>
        <begin position="51"/>
        <end position="287"/>
    </location>
</feature>
<feature type="region of interest" description="Disordered" evidence="1">
    <location>
        <begin position="158"/>
        <end position="199"/>
    </location>
</feature>
<evidence type="ECO:0000256" key="1">
    <source>
        <dbReference type="SAM" id="MobiDB-lite"/>
    </source>
</evidence>
<sequence>MRRTTAQKCRRPKQLGLPISRPGSSNSSNSNNNSSNSNNSNSNNNQNSSSTDVSSVRIEHTAQRGYILCARRPFAAGETVAVEAPLLYLPRQRKVSPAGRAFRRRFRKLDPIHWTSYEIFRAQSTSVREAVLDLYCPMQSRFTRRLAKTLRRCGGLSGLDANTNNGKNHNNSNNNNNSTSNNTTSSSSNNNDSSSNNNSNEEEFLQCVTALHFNQFSSNPVRPDGSGPLTQGCRAVYRTLCRANHSCAPNCFARTSSVSAAQDVPPPRVIRAVKPILAGEELTISYHLQLEDSSSARRKYLLSTKEFLCECSRCGSSWDDTRRFACCRCFGGYHLAAAAATPPATTTTTTTAAAAAAAAASQKQMLSPCMQCGCALSSPECRRQLRIEAEVQQKLAYINSVLEWRASLDASDDEGSGCNDSDEDPEDLRSILASLRLHPHHHLTLKIAELQRQFATHDNDTAALVHALRLLAACHVAIVPWDLVSASRFESLGEVLEGAGLLQEAAAAHRKCLRMMCVLQDPGEPYPRHAADSLIRVLSRQGVSDMVAADR</sequence>
<dbReference type="OrthoDB" id="5945798at2759"/>